<feature type="region of interest" description="Disordered" evidence="1">
    <location>
        <begin position="1"/>
        <end position="71"/>
    </location>
</feature>
<evidence type="ECO:0000256" key="1">
    <source>
        <dbReference type="SAM" id="MobiDB-lite"/>
    </source>
</evidence>
<protein>
    <submittedName>
        <fullName evidence="2">Uncharacterized protein</fullName>
    </submittedName>
</protein>
<organism evidence="2 3">
    <name type="scientific">Lepraria neglecta</name>
    <dbReference type="NCBI Taxonomy" id="209136"/>
    <lineage>
        <taxon>Eukaryota</taxon>
        <taxon>Fungi</taxon>
        <taxon>Dikarya</taxon>
        <taxon>Ascomycota</taxon>
        <taxon>Pezizomycotina</taxon>
        <taxon>Lecanoromycetes</taxon>
        <taxon>OSLEUM clade</taxon>
        <taxon>Lecanoromycetidae</taxon>
        <taxon>Lecanorales</taxon>
        <taxon>Lecanorineae</taxon>
        <taxon>Stereocaulaceae</taxon>
        <taxon>Lepraria</taxon>
    </lineage>
</organism>
<name>A0AAD9ZI58_9LECA</name>
<dbReference type="AlphaFoldDB" id="A0AAD9ZI58"/>
<evidence type="ECO:0000313" key="2">
    <source>
        <dbReference type="EMBL" id="KAK3178851.1"/>
    </source>
</evidence>
<comment type="caution">
    <text evidence="2">The sequence shown here is derived from an EMBL/GenBank/DDBJ whole genome shotgun (WGS) entry which is preliminary data.</text>
</comment>
<sequence length="259" mass="28989">MLEDRAQAIRQARSDPTAGQTSDEGATMLFPHLSLTLLPEERNSPTACKGSSDSMGMTPDASPPGNMVEELPLPEHEGATYNNVISNHKDHTAPNHEAPEDVTLPELSESATLPEQTNLPPFGEGSNTYRDHRTWNYTHGAPPVCFGPEWYAPVTLPLPQIPYIPTNADLPDNIRWIGRRFKDIQCILPEELETRRFDELPDGWRGGLRPGPDHLGPLMKPFDDLEAEDIALEQWRATMRAREARESNEAREPNELNDL</sequence>
<proteinExistence type="predicted"/>
<reference evidence="2" key="1">
    <citation type="submission" date="2022-11" db="EMBL/GenBank/DDBJ databases">
        <title>Chromosomal genome sequence assembly and mating type (MAT) locus characterization of the leprose asexual lichenized fungus Lepraria neglecta (Nyl.) Erichsen.</title>
        <authorList>
            <person name="Allen J.L."/>
            <person name="Pfeffer B."/>
        </authorList>
    </citation>
    <scope>NUCLEOTIDE SEQUENCE</scope>
    <source>
        <strain evidence="2">Allen 5258</strain>
    </source>
</reference>
<dbReference type="EMBL" id="JASNWA010000003">
    <property type="protein sequence ID" value="KAK3178851.1"/>
    <property type="molecule type" value="Genomic_DNA"/>
</dbReference>
<gene>
    <name evidence="2" type="ORF">OEA41_000988</name>
</gene>
<dbReference type="Proteomes" id="UP001276659">
    <property type="component" value="Unassembled WGS sequence"/>
</dbReference>
<accession>A0AAD9ZI58</accession>
<evidence type="ECO:0000313" key="3">
    <source>
        <dbReference type="Proteomes" id="UP001276659"/>
    </source>
</evidence>
<feature type="compositionally biased region" description="Polar residues" evidence="1">
    <location>
        <begin position="44"/>
        <end position="55"/>
    </location>
</feature>
<keyword evidence="3" id="KW-1185">Reference proteome</keyword>